<evidence type="ECO:0000256" key="6">
    <source>
        <dbReference type="SAM" id="MobiDB-lite"/>
    </source>
</evidence>
<dbReference type="EMBL" id="VCHE01000023">
    <property type="protein sequence ID" value="KAB2576490.1"/>
    <property type="molecule type" value="Genomic_DNA"/>
</dbReference>
<evidence type="ECO:0000256" key="2">
    <source>
        <dbReference type="ARBA" id="ARBA00022692"/>
    </source>
</evidence>
<dbReference type="GO" id="GO:0016020">
    <property type="term" value="C:membrane"/>
    <property type="evidence" value="ECO:0007669"/>
    <property type="project" value="UniProtKB-SubCell"/>
</dbReference>
<evidence type="ECO:0000256" key="1">
    <source>
        <dbReference type="ARBA" id="ARBA00004141"/>
    </source>
</evidence>
<gene>
    <name evidence="9" type="ORF">DBV05_g4799</name>
</gene>
<comment type="similarity">
    <text evidence="5">Belongs to the SAT4 family.</text>
</comment>
<comment type="caution">
    <text evidence="9">The sequence shown here is derived from an EMBL/GenBank/DDBJ whole genome shotgun (WGS) entry which is preliminary data.</text>
</comment>
<sequence length="317" mass="34941">MRQLQWLWVSTWVYVISLGLSKLSILAQYLRIFVTVRTVRAIWACIIFVIAYTLQSLIVGIFSCNPPRKFWDPTLQEGSCINYTLYYYVAAALNILTDLAIILVPVPALRHLNVSRTKRIGVMLLFSVGGFGCIVSIIRLWTLYSLDLAVRRGDSTYANASPALWSSIEIHVCIICACLPSLSPMLSLVLRSIGLNLSSFSHRDEAGRKSSGYSDRGNARGERGGRGAKTYLGRRKSGSAFSELASTSEGTGIGAEEAHIWGEMGFLAGGGVEKAVELKEVNGREYGNQERVWARTGELGTSDSARHATIVEWDPRL</sequence>
<evidence type="ECO:0000256" key="4">
    <source>
        <dbReference type="ARBA" id="ARBA00023136"/>
    </source>
</evidence>
<dbReference type="Proteomes" id="UP000325902">
    <property type="component" value="Unassembled WGS sequence"/>
</dbReference>
<reference evidence="9 10" key="1">
    <citation type="journal article" date="2019" name="Sci. Rep.">
        <title>A multi-omics analysis of the grapevine pathogen Lasiodiplodia theobromae reveals that temperature affects the expression of virulence- and pathogenicity-related genes.</title>
        <authorList>
            <person name="Felix C."/>
            <person name="Meneses R."/>
            <person name="Goncalves M.F.M."/>
            <person name="Tilleman L."/>
            <person name="Duarte A.S."/>
            <person name="Jorrin-Novo J.V."/>
            <person name="Van de Peer Y."/>
            <person name="Deforce D."/>
            <person name="Van Nieuwerburgh F."/>
            <person name="Esteves A.C."/>
            <person name="Alves A."/>
        </authorList>
    </citation>
    <scope>NUCLEOTIDE SEQUENCE [LARGE SCALE GENOMIC DNA]</scope>
    <source>
        <strain evidence="9 10">LA-SOL3</strain>
    </source>
</reference>
<feature type="transmembrane region" description="Helical" evidence="7">
    <location>
        <begin position="85"/>
        <end position="108"/>
    </location>
</feature>
<evidence type="ECO:0000256" key="5">
    <source>
        <dbReference type="ARBA" id="ARBA00038359"/>
    </source>
</evidence>
<feature type="transmembrane region" description="Helical" evidence="7">
    <location>
        <begin position="120"/>
        <end position="144"/>
    </location>
</feature>
<feature type="region of interest" description="Disordered" evidence="6">
    <location>
        <begin position="203"/>
        <end position="229"/>
    </location>
</feature>
<comment type="subcellular location">
    <subcellularLocation>
        <location evidence="1">Membrane</location>
        <topology evidence="1">Multi-pass membrane protein</topology>
    </subcellularLocation>
</comment>
<dbReference type="InterPro" id="IPR052337">
    <property type="entry name" value="SAT4-like"/>
</dbReference>
<evidence type="ECO:0000313" key="9">
    <source>
        <dbReference type="EMBL" id="KAB2576490.1"/>
    </source>
</evidence>
<organism evidence="9 10">
    <name type="scientific">Lasiodiplodia theobromae</name>
    <dbReference type="NCBI Taxonomy" id="45133"/>
    <lineage>
        <taxon>Eukaryota</taxon>
        <taxon>Fungi</taxon>
        <taxon>Dikarya</taxon>
        <taxon>Ascomycota</taxon>
        <taxon>Pezizomycotina</taxon>
        <taxon>Dothideomycetes</taxon>
        <taxon>Dothideomycetes incertae sedis</taxon>
        <taxon>Botryosphaeriales</taxon>
        <taxon>Botryosphaeriaceae</taxon>
        <taxon>Lasiodiplodia</taxon>
    </lineage>
</organism>
<feature type="transmembrane region" description="Helical" evidence="7">
    <location>
        <begin position="6"/>
        <end position="29"/>
    </location>
</feature>
<accession>A0A5N5DG56</accession>
<evidence type="ECO:0000256" key="7">
    <source>
        <dbReference type="SAM" id="Phobius"/>
    </source>
</evidence>
<dbReference type="PANTHER" id="PTHR33048">
    <property type="entry name" value="PTH11-LIKE INTEGRAL MEMBRANE PROTEIN (AFU_ORTHOLOGUE AFUA_5G11245)"/>
    <property type="match status" value="1"/>
</dbReference>
<dbReference type="InterPro" id="IPR049326">
    <property type="entry name" value="Rhodopsin_dom_fungi"/>
</dbReference>
<name>A0A5N5DG56_9PEZI</name>
<dbReference type="OrthoDB" id="3934555at2759"/>
<evidence type="ECO:0000259" key="8">
    <source>
        <dbReference type="Pfam" id="PF20684"/>
    </source>
</evidence>
<feature type="domain" description="Rhodopsin" evidence="8">
    <location>
        <begin position="3"/>
        <end position="187"/>
    </location>
</feature>
<keyword evidence="2 7" id="KW-0812">Transmembrane</keyword>
<feature type="transmembrane region" description="Helical" evidence="7">
    <location>
        <begin position="41"/>
        <end position="62"/>
    </location>
</feature>
<dbReference type="PANTHER" id="PTHR33048:SF47">
    <property type="entry name" value="INTEGRAL MEMBRANE PROTEIN-RELATED"/>
    <property type="match status" value="1"/>
</dbReference>
<evidence type="ECO:0000256" key="3">
    <source>
        <dbReference type="ARBA" id="ARBA00022989"/>
    </source>
</evidence>
<dbReference type="Pfam" id="PF20684">
    <property type="entry name" value="Fung_rhodopsin"/>
    <property type="match status" value="1"/>
</dbReference>
<protein>
    <recommendedName>
        <fullName evidence="8">Rhodopsin domain-containing protein</fullName>
    </recommendedName>
</protein>
<proteinExistence type="inferred from homology"/>
<evidence type="ECO:0000313" key="10">
    <source>
        <dbReference type="Proteomes" id="UP000325902"/>
    </source>
</evidence>
<dbReference type="AlphaFoldDB" id="A0A5N5DG56"/>
<keyword evidence="3 7" id="KW-1133">Transmembrane helix</keyword>
<keyword evidence="10" id="KW-1185">Reference proteome</keyword>
<keyword evidence="4 7" id="KW-0472">Membrane</keyword>